<proteinExistence type="predicted"/>
<dbReference type="OrthoDB" id="549425at2759"/>
<dbReference type="AlphaFoldDB" id="A0A0D2JMZ5"/>
<evidence type="ECO:0008006" key="3">
    <source>
        <dbReference type="Google" id="ProtNLM"/>
    </source>
</evidence>
<reference evidence="1 2" key="1">
    <citation type="journal article" date="2013" name="BMC Genomics">
        <title>Reconstruction of the lipid metabolism for the microalga Monoraphidium neglectum from its genome sequence reveals characteristics suitable for biofuel production.</title>
        <authorList>
            <person name="Bogen C."/>
            <person name="Al-Dilaimi A."/>
            <person name="Albersmeier A."/>
            <person name="Wichmann J."/>
            <person name="Grundmann M."/>
            <person name="Rupp O."/>
            <person name="Lauersen K.J."/>
            <person name="Blifernez-Klassen O."/>
            <person name="Kalinowski J."/>
            <person name="Goesmann A."/>
            <person name="Mussgnug J.H."/>
            <person name="Kruse O."/>
        </authorList>
    </citation>
    <scope>NUCLEOTIDE SEQUENCE [LARGE SCALE GENOMIC DNA]</scope>
    <source>
        <strain evidence="1 2">SAG 48.87</strain>
    </source>
</reference>
<dbReference type="Gene3D" id="1.25.40.420">
    <property type="match status" value="1"/>
</dbReference>
<keyword evidence="2" id="KW-1185">Reference proteome</keyword>
<gene>
    <name evidence="1" type="ORF">MNEG_7423</name>
</gene>
<protein>
    <recommendedName>
        <fullName evidence="3">BACK domain-containing protein</fullName>
    </recommendedName>
</protein>
<organism evidence="1 2">
    <name type="scientific">Monoraphidium neglectum</name>
    <dbReference type="NCBI Taxonomy" id="145388"/>
    <lineage>
        <taxon>Eukaryota</taxon>
        <taxon>Viridiplantae</taxon>
        <taxon>Chlorophyta</taxon>
        <taxon>core chlorophytes</taxon>
        <taxon>Chlorophyceae</taxon>
        <taxon>CS clade</taxon>
        <taxon>Sphaeropleales</taxon>
        <taxon>Selenastraceae</taxon>
        <taxon>Monoraphidium</taxon>
    </lineage>
</organism>
<dbReference type="PANTHER" id="PTHR46336">
    <property type="entry name" value="OS02G0260700 PROTEIN"/>
    <property type="match status" value="1"/>
</dbReference>
<accession>A0A0D2JMZ5</accession>
<sequence length="420" mass="45389">MVDDAEDVKAAQLLFRSIYAGVRALEGTSQALVLSVLRLADRFQVNQTAVAAGRLLQGIPTDQIEWSTVEALFSLPEACLEAPAFRAALQAARNKLQQQLGDLDAAMGNAVKRQQLLSLPLTALCALLRDDRTRASCEDTALAVATFWCHKRWGAKDRGEDGAALGEEGERELQHSAARLAGVVRLGRLHPVVLLTVAARSAWVQAALAREQLLELTAFAAGSRAYKEARLHNGGGLVEIEPQWFYPSRPLTAALEAQSVIEVSVEQLKAATEAVLAVARDGGGEGVGVQKLVEGPARFFRGFKWRGCITIVPGEGQHTVEYSVGLELVDEGRFDVCADQLIVCKATFLALQRPTIAVQRAARRFESISAIHGCAHRIGHVCHWGDFWGLGPQAGWDPAAWQAKGLLLDGGKVKVRLTLT</sequence>
<evidence type="ECO:0000313" key="1">
    <source>
        <dbReference type="EMBL" id="KIZ00538.1"/>
    </source>
</evidence>
<dbReference type="PANTHER" id="PTHR46336:SF3">
    <property type="entry name" value="BTB_POZ DOMAIN-CONTAINING PROTEIN POB1"/>
    <property type="match status" value="1"/>
</dbReference>
<dbReference type="InterPro" id="IPR045890">
    <property type="entry name" value="POB1-like"/>
</dbReference>
<dbReference type="Proteomes" id="UP000054498">
    <property type="component" value="Unassembled WGS sequence"/>
</dbReference>
<dbReference type="RefSeq" id="XP_013899557.1">
    <property type="nucleotide sequence ID" value="XM_014044103.1"/>
</dbReference>
<dbReference type="EMBL" id="KK101529">
    <property type="protein sequence ID" value="KIZ00538.1"/>
    <property type="molecule type" value="Genomic_DNA"/>
</dbReference>
<dbReference type="STRING" id="145388.A0A0D2JMZ5"/>
<name>A0A0D2JMZ5_9CHLO</name>
<dbReference type="GeneID" id="25740299"/>
<dbReference type="KEGG" id="mng:MNEG_7423"/>
<evidence type="ECO:0000313" key="2">
    <source>
        <dbReference type="Proteomes" id="UP000054498"/>
    </source>
</evidence>